<name>A0A7J5ZBZ2_DISMA</name>
<dbReference type="OrthoDB" id="6512834at2759"/>
<comment type="caution">
    <text evidence="1">The sequence shown here is derived from an EMBL/GenBank/DDBJ whole genome shotgun (WGS) entry which is preliminary data.</text>
</comment>
<evidence type="ECO:0000313" key="2">
    <source>
        <dbReference type="Proteomes" id="UP000518266"/>
    </source>
</evidence>
<dbReference type="AlphaFoldDB" id="A0A7J5ZBZ2"/>
<sequence>MAATLEQISKQLSMSRFVLKLEGKLGLQYKFCLQYEDPDFNDALVNLADIADLPEQPTIKILSLVSTPTPSTADTETMGEVSVRKLEGYLHQRVQMLMASEKQSRVLPVILGDENNDFFKTCFVCDDLDISNSSIGILTVIPEDSLASPDSLHLAPSAIAIILEGKMVMAGINTLPDAIIFEKLMQHIIGNMTSWLRVIAQCFGKFVDQDFMRSAIISQHCNVSAPLFCCQARNGKTEGPHTAMRLWIWTERCGRGMECMMQNAGMTVSGPKEGGAQLSDVARRRVME</sequence>
<keyword evidence="2" id="KW-1185">Reference proteome</keyword>
<proteinExistence type="predicted"/>
<protein>
    <submittedName>
        <fullName evidence="1">Uncharacterized protein</fullName>
    </submittedName>
</protein>
<evidence type="ECO:0000313" key="1">
    <source>
        <dbReference type="EMBL" id="KAF3857858.1"/>
    </source>
</evidence>
<reference evidence="1 2" key="1">
    <citation type="submission" date="2020-03" db="EMBL/GenBank/DDBJ databases">
        <title>Dissostichus mawsoni Genome sequencing and assembly.</title>
        <authorList>
            <person name="Park H."/>
        </authorList>
    </citation>
    <scope>NUCLEOTIDE SEQUENCE [LARGE SCALE GENOMIC DNA]</scope>
    <source>
        <strain evidence="1">DM0001</strain>
        <tissue evidence="1">Muscle</tissue>
    </source>
</reference>
<dbReference type="EMBL" id="JAAKFY010000004">
    <property type="protein sequence ID" value="KAF3857858.1"/>
    <property type="molecule type" value="Genomic_DNA"/>
</dbReference>
<dbReference type="Proteomes" id="UP000518266">
    <property type="component" value="Unassembled WGS sequence"/>
</dbReference>
<organism evidence="1 2">
    <name type="scientific">Dissostichus mawsoni</name>
    <name type="common">Antarctic cod</name>
    <dbReference type="NCBI Taxonomy" id="36200"/>
    <lineage>
        <taxon>Eukaryota</taxon>
        <taxon>Metazoa</taxon>
        <taxon>Chordata</taxon>
        <taxon>Craniata</taxon>
        <taxon>Vertebrata</taxon>
        <taxon>Euteleostomi</taxon>
        <taxon>Actinopterygii</taxon>
        <taxon>Neopterygii</taxon>
        <taxon>Teleostei</taxon>
        <taxon>Neoteleostei</taxon>
        <taxon>Acanthomorphata</taxon>
        <taxon>Eupercaria</taxon>
        <taxon>Perciformes</taxon>
        <taxon>Notothenioidei</taxon>
        <taxon>Nototheniidae</taxon>
        <taxon>Dissostichus</taxon>
    </lineage>
</organism>
<accession>A0A7J5ZBZ2</accession>
<gene>
    <name evidence="1" type="ORF">F7725_011059</name>
</gene>